<gene>
    <name evidence="1" type="ORF">GLAREA_11377</name>
</gene>
<evidence type="ECO:0008006" key="3">
    <source>
        <dbReference type="Google" id="ProtNLM"/>
    </source>
</evidence>
<dbReference type="RefSeq" id="XP_008087711.1">
    <property type="nucleotide sequence ID" value="XM_008089520.1"/>
</dbReference>
<dbReference type="KEGG" id="glz:GLAREA_11377"/>
<organism evidence="1 2">
    <name type="scientific">Glarea lozoyensis (strain ATCC 20868 / MF5171)</name>
    <dbReference type="NCBI Taxonomy" id="1116229"/>
    <lineage>
        <taxon>Eukaryota</taxon>
        <taxon>Fungi</taxon>
        <taxon>Dikarya</taxon>
        <taxon>Ascomycota</taxon>
        <taxon>Pezizomycotina</taxon>
        <taxon>Leotiomycetes</taxon>
        <taxon>Helotiales</taxon>
        <taxon>Helotiaceae</taxon>
        <taxon>Glarea</taxon>
    </lineage>
</organism>
<dbReference type="EMBL" id="KE145372">
    <property type="protein sequence ID" value="EPE24796.1"/>
    <property type="molecule type" value="Genomic_DNA"/>
</dbReference>
<dbReference type="GeneID" id="19470418"/>
<evidence type="ECO:0000313" key="1">
    <source>
        <dbReference type="EMBL" id="EPE24796.1"/>
    </source>
</evidence>
<name>S3CYC7_GLAL2</name>
<dbReference type="Proteomes" id="UP000016922">
    <property type="component" value="Unassembled WGS sequence"/>
</dbReference>
<protein>
    <recommendedName>
        <fullName evidence="3">Transcription factor domain-containing protein</fullName>
    </recommendedName>
</protein>
<keyword evidence="2" id="KW-1185">Reference proteome</keyword>
<reference evidence="1 2" key="1">
    <citation type="journal article" date="2013" name="BMC Genomics">
        <title>Genomics-driven discovery of the pneumocandin biosynthetic gene cluster in the fungus Glarea lozoyensis.</title>
        <authorList>
            <person name="Chen L."/>
            <person name="Yue Q."/>
            <person name="Zhang X."/>
            <person name="Xiang M."/>
            <person name="Wang C."/>
            <person name="Li S."/>
            <person name="Che Y."/>
            <person name="Ortiz-Lopez F.J."/>
            <person name="Bills G.F."/>
            <person name="Liu X."/>
            <person name="An Z."/>
        </authorList>
    </citation>
    <scope>NUCLEOTIDE SEQUENCE [LARGE SCALE GENOMIC DNA]</scope>
    <source>
        <strain evidence="2">ATCC 20868 / MF5171</strain>
    </source>
</reference>
<evidence type="ECO:0000313" key="2">
    <source>
        <dbReference type="Proteomes" id="UP000016922"/>
    </source>
</evidence>
<dbReference type="HOGENOM" id="CLU_885813_0_0_1"/>
<dbReference type="AlphaFoldDB" id="S3CYC7"/>
<sequence length="314" mass="35410">MNSKTWPFPQPLGSGSPNLSIWMAGRIIPAPTGYSGRACLHRHLQVMPYIHGSFEYYTFKGETIRWLNWRLTRHADATSDITIGSILLLLSFEVIAMLSNTEPRLQPIRAVQPCRWDHSNILGRFISTSVVSKSPLLGGERLRSLISPCYFEETSIELLQNMQELTAKMLQLEIQPLDTFRLYTVPSQISQPHPSLHKTIQLAASIYMKAFQYPPIQFSSPMNHDEAFRLCYAVEDPTNDQTCAKFPGIYMWILLIAAAATEGSSSETCLVGHGMVVSLITKICLGAGYAWWGDMRRMLINFGKIKNMIAYSKT</sequence>
<proteinExistence type="predicted"/>
<accession>S3CYC7</accession>
<dbReference type="OrthoDB" id="4158087at2759"/>